<dbReference type="Ensembl" id="ENSACAT00000021056.3">
    <property type="protein sequence ID" value="ENSACAP00000017958.3"/>
    <property type="gene ID" value="ENSACAG00000043984.1"/>
</dbReference>
<feature type="transmembrane region" description="Helical" evidence="13">
    <location>
        <begin position="271"/>
        <end position="290"/>
    </location>
</feature>
<dbReference type="eggNOG" id="ENOG502SKRK">
    <property type="taxonomic scope" value="Eukaryota"/>
</dbReference>
<keyword evidence="3 12" id="KW-0919">Taste</keyword>
<evidence type="ECO:0000256" key="5">
    <source>
        <dbReference type="ARBA" id="ARBA00022692"/>
    </source>
</evidence>
<feature type="transmembrane region" description="Helical" evidence="13">
    <location>
        <begin position="20"/>
        <end position="40"/>
    </location>
</feature>
<comment type="subcellular location">
    <subcellularLocation>
        <location evidence="1 12">Membrane</location>
        <topology evidence="1 12">Multi-pass membrane protein</topology>
    </subcellularLocation>
</comment>
<dbReference type="Pfam" id="PF05296">
    <property type="entry name" value="TAS2R"/>
    <property type="match status" value="1"/>
</dbReference>
<keyword evidence="9 12" id="KW-0675">Receptor</keyword>
<dbReference type="PANTHER" id="PTHR11394:SF47">
    <property type="entry name" value="TASTE RECEPTOR TYPE 2 MEMBER 40"/>
    <property type="match status" value="1"/>
</dbReference>
<dbReference type="PANTHER" id="PTHR11394">
    <property type="entry name" value="TASTE RECEPTOR TYPE 2"/>
    <property type="match status" value="1"/>
</dbReference>
<proteinExistence type="inferred from homology"/>
<name>H9GQ40_ANOCA</name>
<keyword evidence="6 13" id="KW-1133">Transmembrane helix</keyword>
<dbReference type="SUPFAM" id="SSF81321">
    <property type="entry name" value="Family A G protein-coupled receptor-like"/>
    <property type="match status" value="1"/>
</dbReference>
<dbReference type="GeneTree" id="ENSGT01150000286961"/>
<keyword evidence="10 12" id="KW-0807">Transducer</keyword>
<evidence type="ECO:0000256" key="2">
    <source>
        <dbReference type="ARBA" id="ARBA00007376"/>
    </source>
</evidence>
<dbReference type="HOGENOM" id="CLU_072337_3_0_1"/>
<feature type="transmembrane region" description="Helical" evidence="13">
    <location>
        <begin position="60"/>
        <end position="82"/>
    </location>
</feature>
<dbReference type="GO" id="GO:0004930">
    <property type="term" value="F:G protein-coupled receptor activity"/>
    <property type="evidence" value="ECO:0007669"/>
    <property type="project" value="UniProtKB-KW"/>
</dbReference>
<keyword evidence="4 12" id="KW-0716">Sensory transduction</keyword>
<evidence type="ECO:0000313" key="15">
    <source>
        <dbReference type="Proteomes" id="UP000001646"/>
    </source>
</evidence>
<accession>H9GQ40</accession>
<protein>
    <recommendedName>
        <fullName evidence="12">Taste receptor type 2</fullName>
    </recommendedName>
</protein>
<evidence type="ECO:0000256" key="3">
    <source>
        <dbReference type="ARBA" id="ARBA00022480"/>
    </source>
</evidence>
<sequence length="304" mass="34508">MDNNLISPLGIFTWTIVESISIVAILGNGFIIVVCGTRWLQARKMIPSDFLLTSLSISRVFLHLTFGLSYILEVSIGDIFMYSSAQEAINFIGMFSSMASLWCASWLNVFYCVKVTNFANRFLLWLKPRINVLSVRLLGMSICSLVVMSVPFFRSYAEEKEWCNLTRNLQVNVSKIKACKDLVLIFRRFQLIVVSMNFIISMIATILLLTSLWIHIRNMKRSGIGAKDLSAQVHIDVMKPLVFYIFFYLLYFAGMLNLASGYVSIFDPMELLSDVLLTIFPAAHTIILLLSNPKLKALLVPDNR</sequence>
<evidence type="ECO:0000256" key="12">
    <source>
        <dbReference type="RuleBase" id="RU004424"/>
    </source>
</evidence>
<dbReference type="GO" id="GO:0016020">
    <property type="term" value="C:membrane"/>
    <property type="evidence" value="ECO:0000318"/>
    <property type="project" value="GO_Central"/>
</dbReference>
<evidence type="ECO:0000256" key="1">
    <source>
        <dbReference type="ARBA" id="ARBA00004141"/>
    </source>
</evidence>
<dbReference type="AlphaFoldDB" id="H9GQ40"/>
<dbReference type="Proteomes" id="UP000001646">
    <property type="component" value="Unplaced"/>
</dbReference>
<dbReference type="FunFam" id="1.20.1070.10:FF:000055">
    <property type="entry name" value="Taste receptor type 2"/>
    <property type="match status" value="1"/>
</dbReference>
<feature type="transmembrane region" description="Helical" evidence="13">
    <location>
        <begin position="191"/>
        <end position="214"/>
    </location>
</feature>
<evidence type="ECO:0000256" key="10">
    <source>
        <dbReference type="ARBA" id="ARBA00023224"/>
    </source>
</evidence>
<organism evidence="14 15">
    <name type="scientific">Anolis carolinensis</name>
    <name type="common">Green anole</name>
    <name type="synonym">American chameleon</name>
    <dbReference type="NCBI Taxonomy" id="28377"/>
    <lineage>
        <taxon>Eukaryota</taxon>
        <taxon>Metazoa</taxon>
        <taxon>Chordata</taxon>
        <taxon>Craniata</taxon>
        <taxon>Vertebrata</taxon>
        <taxon>Euteleostomi</taxon>
        <taxon>Lepidosauria</taxon>
        <taxon>Squamata</taxon>
        <taxon>Bifurcata</taxon>
        <taxon>Unidentata</taxon>
        <taxon>Episquamata</taxon>
        <taxon>Toxicofera</taxon>
        <taxon>Iguania</taxon>
        <taxon>Dactyloidae</taxon>
        <taxon>Anolis</taxon>
    </lineage>
</organism>
<comment type="similarity">
    <text evidence="2 11">Belongs to the G-protein coupled receptor T2R family.</text>
</comment>
<reference evidence="14" key="2">
    <citation type="submission" date="2025-08" db="UniProtKB">
        <authorList>
            <consortium name="Ensembl"/>
        </authorList>
    </citation>
    <scope>IDENTIFICATION</scope>
</reference>
<dbReference type="Gene3D" id="1.20.1070.10">
    <property type="entry name" value="Rhodopsin 7-helix transmembrane proteins"/>
    <property type="match status" value="1"/>
</dbReference>
<evidence type="ECO:0000256" key="13">
    <source>
        <dbReference type="SAM" id="Phobius"/>
    </source>
</evidence>
<dbReference type="InParanoid" id="H9GQ40"/>
<dbReference type="GO" id="GO:0033038">
    <property type="term" value="F:bitter taste receptor activity"/>
    <property type="evidence" value="ECO:0000318"/>
    <property type="project" value="GO_Central"/>
</dbReference>
<evidence type="ECO:0000256" key="7">
    <source>
        <dbReference type="ARBA" id="ARBA00023040"/>
    </source>
</evidence>
<evidence type="ECO:0000256" key="11">
    <source>
        <dbReference type="RuleBase" id="RU004423"/>
    </source>
</evidence>
<evidence type="ECO:0000256" key="8">
    <source>
        <dbReference type="ARBA" id="ARBA00023136"/>
    </source>
</evidence>
<feature type="transmembrane region" description="Helical" evidence="13">
    <location>
        <begin position="241"/>
        <end position="265"/>
    </location>
</feature>
<evidence type="ECO:0000256" key="6">
    <source>
        <dbReference type="ARBA" id="ARBA00022989"/>
    </source>
</evidence>
<keyword evidence="8 12" id="KW-0472">Membrane</keyword>
<evidence type="ECO:0000256" key="9">
    <source>
        <dbReference type="ARBA" id="ARBA00023170"/>
    </source>
</evidence>
<feature type="transmembrane region" description="Helical" evidence="13">
    <location>
        <begin position="88"/>
        <end position="113"/>
    </location>
</feature>
<evidence type="ECO:0000313" key="14">
    <source>
        <dbReference type="Ensembl" id="ENSACAP00000017958.3"/>
    </source>
</evidence>
<keyword evidence="15" id="KW-1185">Reference proteome</keyword>
<evidence type="ECO:0000256" key="4">
    <source>
        <dbReference type="ARBA" id="ARBA00022606"/>
    </source>
</evidence>
<reference evidence="14" key="1">
    <citation type="submission" date="2009-12" db="EMBL/GenBank/DDBJ databases">
        <title>The Genome Sequence of Anolis carolinensis (Green Anole Lizard).</title>
        <authorList>
            <consortium name="The Genome Sequencing Platform"/>
            <person name="Di Palma F."/>
            <person name="Alfoldi J."/>
            <person name="Heiman D."/>
            <person name="Young S."/>
            <person name="Grabherr M."/>
            <person name="Johnson J."/>
            <person name="Lander E.S."/>
            <person name="Lindblad-Toh K."/>
        </authorList>
    </citation>
    <scope>NUCLEOTIDE SEQUENCE [LARGE SCALE GENOMIC DNA]</scope>
    <source>
        <strain evidence="14">JBL SC #1</strain>
    </source>
</reference>
<keyword evidence="7 12" id="KW-0297">G-protein coupled receptor</keyword>
<dbReference type="GO" id="GO:0001580">
    <property type="term" value="P:detection of chemical stimulus involved in sensory perception of bitter taste"/>
    <property type="evidence" value="ECO:0000318"/>
    <property type="project" value="GO_Central"/>
</dbReference>
<keyword evidence="5 12" id="KW-0812">Transmembrane</keyword>
<dbReference type="InterPro" id="IPR007960">
    <property type="entry name" value="TAS2R"/>
</dbReference>
<reference evidence="14" key="3">
    <citation type="submission" date="2025-09" db="UniProtKB">
        <authorList>
            <consortium name="Ensembl"/>
        </authorList>
    </citation>
    <scope>IDENTIFICATION</scope>
</reference>
<feature type="transmembrane region" description="Helical" evidence="13">
    <location>
        <begin position="133"/>
        <end position="153"/>
    </location>
</feature>